<dbReference type="InterPro" id="IPR000257">
    <property type="entry name" value="Uroporphyrinogen_deCOase"/>
</dbReference>
<organism evidence="2">
    <name type="scientific">marine sediment metagenome</name>
    <dbReference type="NCBI Taxonomy" id="412755"/>
    <lineage>
        <taxon>unclassified sequences</taxon>
        <taxon>metagenomes</taxon>
        <taxon>ecological metagenomes</taxon>
    </lineage>
</organism>
<dbReference type="GO" id="GO:0004853">
    <property type="term" value="F:uroporphyrinogen decarboxylase activity"/>
    <property type="evidence" value="ECO:0007669"/>
    <property type="project" value="InterPro"/>
</dbReference>
<evidence type="ECO:0000259" key="1">
    <source>
        <dbReference type="Pfam" id="PF01208"/>
    </source>
</evidence>
<reference evidence="2" key="1">
    <citation type="journal article" date="2015" name="Nature">
        <title>Complex archaea that bridge the gap between prokaryotes and eukaryotes.</title>
        <authorList>
            <person name="Spang A."/>
            <person name="Saw J.H."/>
            <person name="Jorgensen S.L."/>
            <person name="Zaremba-Niedzwiedzka K."/>
            <person name="Martijn J."/>
            <person name="Lind A.E."/>
            <person name="van Eijk R."/>
            <person name="Schleper C."/>
            <person name="Guy L."/>
            <person name="Ettema T.J."/>
        </authorList>
    </citation>
    <scope>NUCLEOTIDE SEQUENCE</scope>
</reference>
<dbReference type="Pfam" id="PF01208">
    <property type="entry name" value="URO-D"/>
    <property type="match status" value="1"/>
</dbReference>
<feature type="non-terminal residue" evidence="2">
    <location>
        <position position="1"/>
    </location>
</feature>
<dbReference type="PANTHER" id="PTHR47099:SF1">
    <property type="entry name" value="METHYLCOBAMIDE:COM METHYLTRANSFERASE MTBA"/>
    <property type="match status" value="1"/>
</dbReference>
<dbReference type="SUPFAM" id="SSF51726">
    <property type="entry name" value="UROD/MetE-like"/>
    <property type="match status" value="1"/>
</dbReference>
<dbReference type="PANTHER" id="PTHR47099">
    <property type="entry name" value="METHYLCOBAMIDE:COM METHYLTRANSFERASE MTBA"/>
    <property type="match status" value="1"/>
</dbReference>
<comment type="caution">
    <text evidence="2">The sequence shown here is derived from an EMBL/GenBank/DDBJ whole genome shotgun (WGS) entry which is preliminary data.</text>
</comment>
<dbReference type="Gene3D" id="3.20.20.210">
    <property type="match status" value="1"/>
</dbReference>
<sequence>VEGVRDGRPCKPDPAGALEIAERLKVAPVDALYVGDPSSSASLISPQHFEEFCLPCFRLLCEELHKSDILIYIHICGNSKPILEMMADTGADCIEPLDPLGGVDVADAKRRVGGRVALMGGVNTLTLLEGTPPEAVYDESLACCRAGGSQGGYILAAGDMVPDLAPEASVRAMVAAAKDCRYNGGELCVEVKPPGQ</sequence>
<dbReference type="AlphaFoldDB" id="A0A0F8X983"/>
<gene>
    <name evidence="2" type="ORF">LCGC14_2971500</name>
</gene>
<evidence type="ECO:0000313" key="2">
    <source>
        <dbReference type="EMBL" id="KKK65702.1"/>
    </source>
</evidence>
<feature type="domain" description="Uroporphyrinogen decarboxylase (URO-D)" evidence="1">
    <location>
        <begin position="26"/>
        <end position="179"/>
    </location>
</feature>
<dbReference type="InterPro" id="IPR038071">
    <property type="entry name" value="UROD/MetE-like_sf"/>
</dbReference>
<accession>A0A0F8X983</accession>
<proteinExistence type="predicted"/>
<dbReference type="GO" id="GO:0006779">
    <property type="term" value="P:porphyrin-containing compound biosynthetic process"/>
    <property type="evidence" value="ECO:0007669"/>
    <property type="project" value="InterPro"/>
</dbReference>
<dbReference type="InterPro" id="IPR052024">
    <property type="entry name" value="Methanogen_methyltrans"/>
</dbReference>
<name>A0A0F8X983_9ZZZZ</name>
<protein>
    <recommendedName>
        <fullName evidence="1">Uroporphyrinogen decarboxylase (URO-D) domain-containing protein</fullName>
    </recommendedName>
</protein>
<dbReference type="EMBL" id="LAZR01060421">
    <property type="protein sequence ID" value="KKK65702.1"/>
    <property type="molecule type" value="Genomic_DNA"/>
</dbReference>